<name>A0A0B7K4Z6_BIOOC</name>
<protein>
    <submittedName>
        <fullName evidence="2">Uncharacterized protein</fullName>
    </submittedName>
</protein>
<feature type="region of interest" description="Disordered" evidence="1">
    <location>
        <begin position="1"/>
        <end position="24"/>
    </location>
</feature>
<reference evidence="2" key="1">
    <citation type="submission" date="2015-01" db="EMBL/GenBank/DDBJ databases">
        <authorList>
            <person name="Durling Mikael"/>
        </authorList>
    </citation>
    <scope>NUCLEOTIDE SEQUENCE</scope>
</reference>
<proteinExistence type="predicted"/>
<gene>
    <name evidence="2" type="ORF">BN869_000008461_1</name>
</gene>
<dbReference type="EMBL" id="CDPU01000028">
    <property type="protein sequence ID" value="CEO52403.1"/>
    <property type="molecule type" value="Genomic_DNA"/>
</dbReference>
<feature type="compositionally biased region" description="Polar residues" evidence="1">
    <location>
        <begin position="41"/>
        <end position="52"/>
    </location>
</feature>
<dbReference type="AlphaFoldDB" id="A0A0B7K4Z6"/>
<feature type="region of interest" description="Disordered" evidence="1">
    <location>
        <begin position="37"/>
        <end position="62"/>
    </location>
</feature>
<feature type="compositionally biased region" description="Basic and acidic residues" evidence="1">
    <location>
        <begin position="53"/>
        <end position="62"/>
    </location>
</feature>
<organism evidence="2">
    <name type="scientific">Bionectria ochroleuca</name>
    <name type="common">Gliocladium roseum</name>
    <dbReference type="NCBI Taxonomy" id="29856"/>
    <lineage>
        <taxon>Eukaryota</taxon>
        <taxon>Fungi</taxon>
        <taxon>Dikarya</taxon>
        <taxon>Ascomycota</taxon>
        <taxon>Pezizomycotina</taxon>
        <taxon>Sordariomycetes</taxon>
        <taxon>Hypocreomycetidae</taxon>
        <taxon>Hypocreales</taxon>
        <taxon>Bionectriaceae</taxon>
        <taxon>Clonostachys</taxon>
    </lineage>
</organism>
<accession>A0A0B7K4Z6</accession>
<evidence type="ECO:0000256" key="1">
    <source>
        <dbReference type="SAM" id="MobiDB-lite"/>
    </source>
</evidence>
<sequence>MGAEGHNTFNKAQESPILANADQNVSYQRQRKHLNKIRYSLSKSSSVTANDRTMNERSIKDT</sequence>
<evidence type="ECO:0000313" key="2">
    <source>
        <dbReference type="EMBL" id="CEO52403.1"/>
    </source>
</evidence>